<name>A0A8S9USH9_PHYIN</name>
<evidence type="ECO:0000313" key="2">
    <source>
        <dbReference type="EMBL" id="KAF4142557.1"/>
    </source>
</evidence>
<dbReference type="AlphaFoldDB" id="A0A8S9USH9"/>
<feature type="compositionally biased region" description="Polar residues" evidence="1">
    <location>
        <begin position="24"/>
        <end position="33"/>
    </location>
</feature>
<accession>A0A8S9USH9</accession>
<evidence type="ECO:0000256" key="1">
    <source>
        <dbReference type="SAM" id="MobiDB-lite"/>
    </source>
</evidence>
<dbReference type="InterPro" id="IPR050484">
    <property type="entry name" value="Transf_Hexapept/Carb_Anhydrase"/>
</dbReference>
<dbReference type="PANTHER" id="PTHR13061">
    <property type="entry name" value="DYNACTIN SUBUNIT P25"/>
    <property type="match status" value="1"/>
</dbReference>
<dbReference type="InterPro" id="IPR011004">
    <property type="entry name" value="Trimer_LpxA-like_sf"/>
</dbReference>
<dbReference type="Proteomes" id="UP000704712">
    <property type="component" value="Unassembled WGS sequence"/>
</dbReference>
<feature type="region of interest" description="Disordered" evidence="1">
    <location>
        <begin position="1"/>
        <end position="34"/>
    </location>
</feature>
<dbReference type="PANTHER" id="PTHR13061:SF29">
    <property type="entry name" value="GAMMA CARBONIC ANHYDRASE-LIKE 1, MITOCHONDRIAL-RELATED"/>
    <property type="match status" value="1"/>
</dbReference>
<sequence length="168" mass="18008">MDALQARDISPRTVRVGLNHERSASSSTSNSGQVSISSATSAISGAVTVSSGVSSPGISGPVRVQALVASIITAGSIVTKGKQVPSGQLWSGVPARYLRDLTAEETQFMQQCSAEYAQLAEQHADECAKTFEEYEADTERYKILRDVGETGLPQKGDEREDTGLYFRY</sequence>
<comment type="caution">
    <text evidence="2">The sequence shown here is derived from an EMBL/GenBank/DDBJ whole genome shotgun (WGS) entry which is preliminary data.</text>
</comment>
<dbReference type="SUPFAM" id="SSF51161">
    <property type="entry name" value="Trimeric LpxA-like enzymes"/>
    <property type="match status" value="1"/>
</dbReference>
<organism evidence="2 3">
    <name type="scientific">Phytophthora infestans</name>
    <name type="common">Potato late blight agent</name>
    <name type="synonym">Botrytis infestans</name>
    <dbReference type="NCBI Taxonomy" id="4787"/>
    <lineage>
        <taxon>Eukaryota</taxon>
        <taxon>Sar</taxon>
        <taxon>Stramenopiles</taxon>
        <taxon>Oomycota</taxon>
        <taxon>Peronosporomycetes</taxon>
        <taxon>Peronosporales</taxon>
        <taxon>Peronosporaceae</taxon>
        <taxon>Phytophthora</taxon>
    </lineage>
</organism>
<dbReference type="EMBL" id="JAACNO010001175">
    <property type="protein sequence ID" value="KAF4142557.1"/>
    <property type="molecule type" value="Genomic_DNA"/>
</dbReference>
<dbReference type="Gene3D" id="2.160.10.10">
    <property type="entry name" value="Hexapeptide repeat proteins"/>
    <property type="match status" value="1"/>
</dbReference>
<protein>
    <submittedName>
        <fullName evidence="2">Uncharacterized protein</fullName>
    </submittedName>
</protein>
<evidence type="ECO:0000313" key="3">
    <source>
        <dbReference type="Proteomes" id="UP000704712"/>
    </source>
</evidence>
<proteinExistence type="predicted"/>
<gene>
    <name evidence="2" type="ORF">GN958_ATG08249</name>
</gene>
<reference evidence="2" key="1">
    <citation type="submission" date="2020-03" db="EMBL/GenBank/DDBJ databases">
        <title>Hybrid Assembly of Korean Phytophthora infestans isolates.</title>
        <authorList>
            <person name="Prokchorchik M."/>
            <person name="Lee Y."/>
            <person name="Seo J."/>
            <person name="Cho J.-H."/>
            <person name="Park Y.-E."/>
            <person name="Jang D.-C."/>
            <person name="Im J.-S."/>
            <person name="Choi J.-G."/>
            <person name="Park H.-J."/>
            <person name="Lee G.-B."/>
            <person name="Lee Y.-G."/>
            <person name="Hong S.-Y."/>
            <person name="Cho K."/>
            <person name="Sohn K.H."/>
        </authorList>
    </citation>
    <scope>NUCLEOTIDE SEQUENCE</scope>
    <source>
        <strain evidence="2">KR_2_A2</strain>
    </source>
</reference>